<dbReference type="Proteomes" id="UP000501740">
    <property type="component" value="Segment"/>
</dbReference>
<evidence type="ECO:0000313" key="2">
    <source>
        <dbReference type="EMBL" id="QJE49160.1"/>
    </source>
</evidence>
<name>A0A9X7TTJ8_9VIRU</name>
<organism evidence="1 4">
    <name type="scientific">Largemouth bass virus</name>
    <dbReference type="NCBI Taxonomy" id="176656"/>
    <lineage>
        <taxon>Viruses</taxon>
        <taxon>Varidnaviria</taxon>
        <taxon>Bamfordvirae</taxon>
        <taxon>Nucleocytoviricota</taxon>
        <taxon>Megaviricetes</taxon>
        <taxon>Pimascovirales</taxon>
        <taxon>Pimascovirales incertae sedis</taxon>
        <taxon>Iridoviridae</taxon>
        <taxon>Alphairidovirinae</taxon>
        <taxon>Ranavirus</taxon>
        <taxon>Ranavirus micropterus1</taxon>
        <taxon>Santee-Cooper ranavirus</taxon>
    </lineage>
</organism>
<evidence type="ECO:0000313" key="4">
    <source>
        <dbReference type="Proteomes" id="UP000503328"/>
    </source>
</evidence>
<dbReference type="Proteomes" id="UP000503328">
    <property type="component" value="Segment"/>
</dbReference>
<accession>A0A9X7TTJ8</accession>
<protein>
    <submittedName>
        <fullName evidence="1">Uncharacterized protein</fullName>
    </submittedName>
</protein>
<sequence length="374" mass="42142">MDPTEWASRQVCAYHSGIVLRQDDITPLRDLVFKNLSGHARNRMLIVSGDLAKTGKCEDAEVMDVDRIGLHNWETGRGKPPFPAYTFVWFEYVAADFIVDPHVATVMYRMNTRIWMAVQRNSITIASVKKGPLHFNSCVPVIYSSRWCHRVVEYKQSREERYIAALYMATFCESTKASLRPEEVAGCPDVAYALSFMLGSQCVRKMLTLESVSDFLDPSLKKAWDSGMAEAITRVMRGADALNHNQFMQEQSPSCMSLQLSGEIEGKSLDSFCLVTRTATLKQIVANCVPKGAKVYTCKQALRVKKLPPVIYVPMGSLHNCGTDGLKLFERACTESVSVVELSPSEQSLYVMTGPFRVYTRSHNKLIYRFIKNL</sequence>
<reference evidence="3 4" key="1">
    <citation type="submission" date="2019-03" db="EMBL/GenBank/DDBJ databases">
        <authorList>
            <person name="Winters A.D."/>
            <person name="Faisal M."/>
        </authorList>
    </citation>
    <scope>NUCLEOTIDE SEQUENCE [LARGE SCALE GENOMIC DNA]</scope>
    <source>
        <strain evidence="1 4">Alleghany 12-343</strain>
        <strain evidence="2 3">Pine 14-204</strain>
    </source>
</reference>
<evidence type="ECO:0000313" key="1">
    <source>
        <dbReference type="EMBL" id="QJE49074.1"/>
    </source>
</evidence>
<evidence type="ECO:0000313" key="3">
    <source>
        <dbReference type="Proteomes" id="UP000501740"/>
    </source>
</evidence>
<gene>
    <name evidence="1" type="ORF">LMBV_011</name>
</gene>
<dbReference type="EMBL" id="MK681855">
    <property type="protein sequence ID" value="QJE49074.1"/>
    <property type="molecule type" value="Genomic_DNA"/>
</dbReference>
<dbReference type="EMBL" id="MK681856">
    <property type="protein sequence ID" value="QJE49160.1"/>
    <property type="molecule type" value="Genomic_DNA"/>
</dbReference>
<proteinExistence type="predicted"/>